<organism evidence="1 2">
    <name type="scientific">Streptomyces cavernicola</name>
    <dbReference type="NCBI Taxonomy" id="3043613"/>
    <lineage>
        <taxon>Bacteria</taxon>
        <taxon>Bacillati</taxon>
        <taxon>Actinomycetota</taxon>
        <taxon>Actinomycetes</taxon>
        <taxon>Kitasatosporales</taxon>
        <taxon>Streptomycetaceae</taxon>
        <taxon>Streptomyces</taxon>
    </lineage>
</organism>
<dbReference type="EMBL" id="JASCIQ010000022">
    <property type="protein sequence ID" value="MDI3406276.1"/>
    <property type="molecule type" value="Genomic_DNA"/>
</dbReference>
<comment type="caution">
    <text evidence="1">The sequence shown here is derived from an EMBL/GenBank/DDBJ whole genome shotgun (WGS) entry which is preliminary data.</text>
</comment>
<sequence length="40" mass="4551">MCVATDSQNYHYDHKNYGHKGIITAYWVPGHVGWKGCQKG</sequence>
<gene>
    <name evidence="1" type="ORF">QIS96_20995</name>
</gene>
<evidence type="ECO:0000313" key="1">
    <source>
        <dbReference type="EMBL" id="MDI3406276.1"/>
    </source>
</evidence>
<protein>
    <submittedName>
        <fullName evidence="1">Uncharacterized protein</fullName>
    </submittedName>
</protein>
<reference evidence="1 2" key="1">
    <citation type="submission" date="2023-05" db="EMBL/GenBank/DDBJ databases">
        <title>Draft genome sequence of Streptomyces sp. B-S-A6 isolated from a cave soil in Thailand.</title>
        <authorList>
            <person name="Chamroensaksri N."/>
            <person name="Muangham S."/>
        </authorList>
    </citation>
    <scope>NUCLEOTIDE SEQUENCE [LARGE SCALE GENOMIC DNA]</scope>
    <source>
        <strain evidence="1 2">B-S-A6</strain>
    </source>
</reference>
<name>A0ABT6SDK7_9ACTN</name>
<proteinExistence type="predicted"/>
<evidence type="ECO:0000313" key="2">
    <source>
        <dbReference type="Proteomes" id="UP001223978"/>
    </source>
</evidence>
<accession>A0ABT6SDK7</accession>
<dbReference type="RefSeq" id="WP_282544211.1">
    <property type="nucleotide sequence ID" value="NZ_JASCIQ010000022.1"/>
</dbReference>
<dbReference type="Proteomes" id="UP001223978">
    <property type="component" value="Unassembled WGS sequence"/>
</dbReference>
<keyword evidence="2" id="KW-1185">Reference proteome</keyword>